<dbReference type="OrthoDB" id="5432785at2"/>
<dbReference type="InterPro" id="IPR001455">
    <property type="entry name" value="TusA-like"/>
</dbReference>
<protein>
    <submittedName>
        <fullName evidence="2">Sulfurtransferase TusA</fullName>
    </submittedName>
</protein>
<dbReference type="Proteomes" id="UP000184139">
    <property type="component" value="Unassembled WGS sequence"/>
</dbReference>
<dbReference type="Pfam" id="PF01206">
    <property type="entry name" value="TusA"/>
    <property type="match status" value="1"/>
</dbReference>
<reference evidence="2 3" key="1">
    <citation type="submission" date="2016-11" db="EMBL/GenBank/DDBJ databases">
        <authorList>
            <person name="Jaros S."/>
            <person name="Januszkiewicz K."/>
            <person name="Wedrychowicz H."/>
        </authorList>
    </citation>
    <scope>NUCLEOTIDE SEQUENCE [LARGE SCALE GENOMIC DNA]</scope>
    <source>
        <strain evidence="2 3">DSM 9705</strain>
    </source>
</reference>
<dbReference type="Gene3D" id="3.30.110.40">
    <property type="entry name" value="TusA-like domain"/>
    <property type="match status" value="1"/>
</dbReference>
<dbReference type="AlphaFoldDB" id="A0A1M5TS76"/>
<keyword evidence="3" id="KW-1185">Reference proteome</keyword>
<dbReference type="GO" id="GO:0016740">
    <property type="term" value="F:transferase activity"/>
    <property type="evidence" value="ECO:0007669"/>
    <property type="project" value="UniProtKB-KW"/>
</dbReference>
<evidence type="ECO:0000259" key="1">
    <source>
        <dbReference type="Pfam" id="PF01206"/>
    </source>
</evidence>
<dbReference type="EMBL" id="FQXS01000003">
    <property type="protein sequence ID" value="SHH53627.1"/>
    <property type="molecule type" value="Genomic_DNA"/>
</dbReference>
<dbReference type="STRING" id="1121409.SAMN02745124_00886"/>
<evidence type="ECO:0000313" key="3">
    <source>
        <dbReference type="Proteomes" id="UP000184139"/>
    </source>
</evidence>
<name>A0A1M5TS76_9BACT</name>
<dbReference type="RefSeq" id="WP_143165906.1">
    <property type="nucleotide sequence ID" value="NZ_FQXS01000003.1"/>
</dbReference>
<organism evidence="2 3">
    <name type="scientific">Desulfofustis glycolicus DSM 9705</name>
    <dbReference type="NCBI Taxonomy" id="1121409"/>
    <lineage>
        <taxon>Bacteria</taxon>
        <taxon>Pseudomonadati</taxon>
        <taxon>Thermodesulfobacteriota</taxon>
        <taxon>Desulfobulbia</taxon>
        <taxon>Desulfobulbales</taxon>
        <taxon>Desulfocapsaceae</taxon>
        <taxon>Desulfofustis</taxon>
    </lineage>
</organism>
<gene>
    <name evidence="2" type="ORF">SAMN02745124_00886</name>
</gene>
<accession>A0A1M5TS76</accession>
<dbReference type="SUPFAM" id="SSF64307">
    <property type="entry name" value="SirA-like"/>
    <property type="match status" value="1"/>
</dbReference>
<sequence length="81" mass="9065">MTDKPHIIMDLRNFVSWVALLKITQVFDAMAVSDVLEIRGADPDTKQDLFKILPASAYEVLTVDDQEGAGGSFQVRIQKRT</sequence>
<proteinExistence type="predicted"/>
<evidence type="ECO:0000313" key="2">
    <source>
        <dbReference type="EMBL" id="SHH53627.1"/>
    </source>
</evidence>
<feature type="domain" description="UPF0033" evidence="1">
    <location>
        <begin position="10"/>
        <end position="79"/>
    </location>
</feature>
<dbReference type="InterPro" id="IPR036868">
    <property type="entry name" value="TusA-like_sf"/>
</dbReference>
<keyword evidence="2" id="KW-0808">Transferase</keyword>